<protein>
    <submittedName>
        <fullName evidence="3">Uncharacterized protein</fullName>
    </submittedName>
</protein>
<evidence type="ECO:0000313" key="3">
    <source>
        <dbReference type="EMBL" id="GHP02730.1"/>
    </source>
</evidence>
<accession>A0A830H9W2</accession>
<feature type="signal peptide" evidence="2">
    <location>
        <begin position="1"/>
        <end position="28"/>
    </location>
</feature>
<dbReference type="EMBL" id="BNJQ01000004">
    <property type="protein sequence ID" value="GHP02730.1"/>
    <property type="molecule type" value="Genomic_DNA"/>
</dbReference>
<evidence type="ECO:0000313" key="4">
    <source>
        <dbReference type="Proteomes" id="UP000660262"/>
    </source>
</evidence>
<dbReference type="AlphaFoldDB" id="A0A830H9W2"/>
<proteinExistence type="predicted"/>
<gene>
    <name evidence="3" type="ORF">PPROV_000148500</name>
</gene>
<comment type="caution">
    <text evidence="3">The sequence shown here is derived from an EMBL/GenBank/DDBJ whole genome shotgun (WGS) entry which is preliminary data.</text>
</comment>
<dbReference type="Proteomes" id="UP000660262">
    <property type="component" value="Unassembled WGS sequence"/>
</dbReference>
<feature type="compositionally biased region" description="Polar residues" evidence="1">
    <location>
        <begin position="116"/>
        <end position="126"/>
    </location>
</feature>
<feature type="chain" id="PRO_5032401641" evidence="2">
    <location>
        <begin position="29"/>
        <end position="647"/>
    </location>
</feature>
<name>A0A830H9W2_9CHLO</name>
<evidence type="ECO:0000256" key="1">
    <source>
        <dbReference type="SAM" id="MobiDB-lite"/>
    </source>
</evidence>
<organism evidence="3 4">
    <name type="scientific">Pycnococcus provasolii</name>
    <dbReference type="NCBI Taxonomy" id="41880"/>
    <lineage>
        <taxon>Eukaryota</taxon>
        <taxon>Viridiplantae</taxon>
        <taxon>Chlorophyta</taxon>
        <taxon>Pseudoscourfieldiophyceae</taxon>
        <taxon>Pseudoscourfieldiales</taxon>
        <taxon>Pycnococcaceae</taxon>
        <taxon>Pycnococcus</taxon>
    </lineage>
</organism>
<feature type="region of interest" description="Disordered" evidence="1">
    <location>
        <begin position="105"/>
        <end position="128"/>
    </location>
</feature>
<reference evidence="3" key="1">
    <citation type="submission" date="2020-10" db="EMBL/GenBank/DDBJ databases">
        <title>Unveiling of a novel bifunctional photoreceptor, Dualchrome1, isolated from a cosmopolitan green alga.</title>
        <authorList>
            <person name="Suzuki S."/>
            <person name="Kawachi M."/>
        </authorList>
    </citation>
    <scope>NUCLEOTIDE SEQUENCE</scope>
    <source>
        <strain evidence="3">NIES 2893</strain>
    </source>
</reference>
<feature type="region of interest" description="Disordered" evidence="1">
    <location>
        <begin position="441"/>
        <end position="463"/>
    </location>
</feature>
<sequence length="647" mass="71776">MAVNMMTTMMFAVTVLLSFNFLFASAVGDPSEGDGGGTNSSLTASHNYSDAASSVIHHNNNNNNVTLLTTTTTTTTASDAVPVQATMLSTTNLTSAVVRPADEEIAAEEEEEEKANTNSNGGRQVPTTTTTTIAPALLIESMEGGGTSRRRRVSMPVMQTATTTSSFVEIPTNEAWWRLGHDRSEADTVGRTFTFEVEDPSVGIHRQLPPGRSYRLRQVRPDNLAPVRDCIGAAVQSRLRVGYAPKPVYVTLSIRESPMGSPNTTMQGSGTVKDELYVLTAESELSPRRLRTRPLPPGMTTPKAHSPLRFSLNYPSSCGYIAEGDPCPSSSVNDITFKMDTVTVHLNKNEYTDYMGGDNPVHVYEPKDVTSNTVSLLRDHLYNFERALFSTFWQSTNKQTGYYAYTPKQWVTWFLANELLGAMRSYDRMMEFRVDADAAADATTKKRRDRGGPPKPGEAAAEANTERWALRISPSFYHHDALQERNSDRWMYRVHIEDSSWAGGRTTSRVPRWFARMFGDSYYLKNVRKAWEGARENVLNEDGIRRIVRMCSPPSTLSTGARVQAKSAYDAELARIEQYLVRRASWMDKSLEGPTVTKGRTRGRTFLFEAGRSDADAIRRDDESDTPSRNSRGGGLFPAAASNLPFF</sequence>
<keyword evidence="4" id="KW-1185">Reference proteome</keyword>
<feature type="region of interest" description="Disordered" evidence="1">
    <location>
        <begin position="617"/>
        <end position="647"/>
    </location>
</feature>
<keyword evidence="2" id="KW-0732">Signal</keyword>
<evidence type="ECO:0000256" key="2">
    <source>
        <dbReference type="SAM" id="SignalP"/>
    </source>
</evidence>